<comment type="caution">
    <text evidence="1">The sequence shown here is derived from an EMBL/GenBank/DDBJ whole genome shotgun (WGS) entry which is preliminary data.</text>
</comment>
<evidence type="ECO:0000313" key="1">
    <source>
        <dbReference type="EMBL" id="EFH08790.1"/>
    </source>
</evidence>
<accession>D5PZW3</accession>
<dbReference type="Proteomes" id="UP000003227">
    <property type="component" value="Unassembled WGS sequence"/>
</dbReference>
<protein>
    <submittedName>
        <fullName evidence="1">Uncharacterized protein</fullName>
    </submittedName>
</protein>
<proteinExistence type="predicted"/>
<dbReference type="HOGENOM" id="CLU_2634952_0_0_9"/>
<name>D5PZW3_CLODI</name>
<gene>
    <name evidence="1" type="ORF">HMPREF0220_0195</name>
</gene>
<dbReference type="AlphaFoldDB" id="D5PZW3"/>
<organism evidence="1 2">
    <name type="scientific">Clostridioides difficile NAP08</name>
    <dbReference type="NCBI Taxonomy" id="525259"/>
    <lineage>
        <taxon>Bacteria</taxon>
        <taxon>Bacillati</taxon>
        <taxon>Bacillota</taxon>
        <taxon>Clostridia</taxon>
        <taxon>Peptostreptococcales</taxon>
        <taxon>Peptostreptococcaceae</taxon>
        <taxon>Clostridioides</taxon>
    </lineage>
</organism>
<evidence type="ECO:0000313" key="2">
    <source>
        <dbReference type="Proteomes" id="UP000003227"/>
    </source>
</evidence>
<dbReference type="EMBL" id="ADNX01000005">
    <property type="protein sequence ID" value="EFH08790.1"/>
    <property type="molecule type" value="Genomic_DNA"/>
</dbReference>
<reference evidence="1 2" key="1">
    <citation type="submission" date="2010-05" db="EMBL/GenBank/DDBJ databases">
        <authorList>
            <person name="Qin X."/>
            <person name="Bachman B."/>
            <person name="Battles P."/>
            <person name="Bell A."/>
            <person name="Bess C."/>
            <person name="Bickham C."/>
            <person name="Chaboub L."/>
            <person name="Chen D."/>
            <person name="Coyle M."/>
            <person name="Deiros D.R."/>
            <person name="Dinh H."/>
            <person name="Forbes L."/>
            <person name="Fowler G."/>
            <person name="Francisco L."/>
            <person name="Fu Q."/>
            <person name="Gubbala S."/>
            <person name="Hale W."/>
            <person name="Han Y."/>
            <person name="Hemphill L."/>
            <person name="Highlander S.K."/>
            <person name="Hirani K."/>
            <person name="Hogues M."/>
            <person name="Jackson L."/>
            <person name="Jakkamsetti A."/>
            <person name="Javaid M."/>
            <person name="Jiang H."/>
            <person name="Korchina V."/>
            <person name="Kovar C."/>
            <person name="Lara F."/>
            <person name="Lee S."/>
            <person name="Mata R."/>
            <person name="Mathew T."/>
            <person name="Moen C."/>
            <person name="Morales K."/>
            <person name="Munidasa M."/>
            <person name="Nazareth L."/>
            <person name="Ngo R."/>
            <person name="Nguyen L."/>
            <person name="Okwuonu G."/>
            <person name="Ongeri F."/>
            <person name="Patil S."/>
            <person name="Petrosino J."/>
            <person name="Pham C."/>
            <person name="Pham P."/>
            <person name="Pu L.-L."/>
            <person name="Puazo M."/>
            <person name="Raj R."/>
            <person name="Reid J."/>
            <person name="Rouhana J."/>
            <person name="Saada N."/>
            <person name="Shang Y."/>
            <person name="Simmons D."/>
            <person name="Thornton R."/>
            <person name="Warren J."/>
            <person name="Weissenberger G."/>
            <person name="Zhang J."/>
            <person name="Zhang L."/>
            <person name="Zhou C."/>
            <person name="Zhu D."/>
            <person name="Muzny D."/>
            <person name="Worley K."/>
            <person name="Gibbs R."/>
        </authorList>
    </citation>
    <scope>NUCLEOTIDE SEQUENCE [LARGE SCALE GENOMIC DNA]</scope>
    <source>
        <strain evidence="1 2">NAP08</strain>
    </source>
</reference>
<sequence>MEYLNYIINHSVVYKTIQCVNWNGTEKTNSIFNNSTSLLITLIYYCYLQQNKTTEILNMLTGIIHMYRKSTVKMRFF</sequence>